<dbReference type="RefSeq" id="XP_040771080.1">
    <property type="nucleotide sequence ID" value="XM_040921024.1"/>
</dbReference>
<dbReference type="InterPro" id="IPR020094">
    <property type="entry name" value="TruA/RsuA/RluB/E/F_N"/>
</dbReference>
<dbReference type="GeneID" id="63838153"/>
<evidence type="ECO:0000256" key="1">
    <source>
        <dbReference type="SAM" id="MobiDB-lite"/>
    </source>
</evidence>
<reference evidence="2" key="1">
    <citation type="journal article" date="2020" name="Phytopathology">
        <title>Genome sequence of the chestnut blight fungus Cryphonectria parasitica EP155: A fundamental resource for an archetypical invasive plant pathogen.</title>
        <authorList>
            <person name="Crouch J.A."/>
            <person name="Dawe A."/>
            <person name="Aerts A."/>
            <person name="Barry K."/>
            <person name="Churchill A.C.L."/>
            <person name="Grimwood J."/>
            <person name="Hillman B."/>
            <person name="Milgroom M.G."/>
            <person name="Pangilinan J."/>
            <person name="Smith M."/>
            <person name="Salamov A."/>
            <person name="Schmutz J."/>
            <person name="Yadav J."/>
            <person name="Grigoriev I.V."/>
            <person name="Nuss D."/>
        </authorList>
    </citation>
    <scope>NUCLEOTIDE SEQUENCE</scope>
    <source>
        <strain evidence="2">EP155</strain>
    </source>
</reference>
<evidence type="ECO:0000313" key="3">
    <source>
        <dbReference type="Proteomes" id="UP000803844"/>
    </source>
</evidence>
<dbReference type="Proteomes" id="UP000803844">
    <property type="component" value="Unassembled WGS sequence"/>
</dbReference>
<dbReference type="GO" id="GO:0003723">
    <property type="term" value="F:RNA binding"/>
    <property type="evidence" value="ECO:0007669"/>
    <property type="project" value="InterPro"/>
</dbReference>
<dbReference type="Gene3D" id="3.30.70.580">
    <property type="entry name" value="Pseudouridine synthase I, catalytic domain, N-terminal subdomain"/>
    <property type="match status" value="1"/>
</dbReference>
<gene>
    <name evidence="2" type="ORF">M406DRAFT_335299</name>
</gene>
<dbReference type="GO" id="GO:0009982">
    <property type="term" value="F:pseudouridine synthase activity"/>
    <property type="evidence" value="ECO:0007669"/>
    <property type="project" value="InterPro"/>
</dbReference>
<proteinExistence type="predicted"/>
<sequence length="153" mass="17413">MTPPFAAFNRSRPHSVWSEFGRRQFYCLLRDCRRRRPKKSKLLDPSKYTTRFIAFKLAYVGTNYNGFEDQSSGSLSTLKEELWKALAGGISTAEGSKSDRKDAILTEEPLPEEPQKEDNNTLFPVEQEIQCYRVLNSVLSPDIKAYALSEPAA</sequence>
<protein>
    <submittedName>
        <fullName evidence="2">Uncharacterized protein</fullName>
    </submittedName>
</protein>
<keyword evidence="3" id="KW-1185">Reference proteome</keyword>
<comment type="caution">
    <text evidence="2">The sequence shown here is derived from an EMBL/GenBank/DDBJ whole genome shotgun (WGS) entry which is preliminary data.</text>
</comment>
<evidence type="ECO:0000313" key="2">
    <source>
        <dbReference type="EMBL" id="KAF3760101.1"/>
    </source>
</evidence>
<dbReference type="AlphaFoldDB" id="A0A9P5CJN4"/>
<dbReference type="EMBL" id="MU032354">
    <property type="protein sequence ID" value="KAF3760101.1"/>
    <property type="molecule type" value="Genomic_DNA"/>
</dbReference>
<accession>A0A9P5CJN4</accession>
<dbReference type="OrthoDB" id="25767at2759"/>
<organism evidence="2 3">
    <name type="scientific">Cryphonectria parasitica (strain ATCC 38755 / EP155)</name>
    <dbReference type="NCBI Taxonomy" id="660469"/>
    <lineage>
        <taxon>Eukaryota</taxon>
        <taxon>Fungi</taxon>
        <taxon>Dikarya</taxon>
        <taxon>Ascomycota</taxon>
        <taxon>Pezizomycotina</taxon>
        <taxon>Sordariomycetes</taxon>
        <taxon>Sordariomycetidae</taxon>
        <taxon>Diaporthales</taxon>
        <taxon>Cryphonectriaceae</taxon>
        <taxon>Cryphonectria-Endothia species complex</taxon>
        <taxon>Cryphonectria</taxon>
    </lineage>
</organism>
<name>A0A9P5CJN4_CRYP1</name>
<feature type="region of interest" description="Disordered" evidence="1">
    <location>
        <begin position="91"/>
        <end position="119"/>
    </location>
</feature>